<dbReference type="AlphaFoldDB" id="A0A517Z372"/>
<dbReference type="Proteomes" id="UP000320496">
    <property type="component" value="Chromosome"/>
</dbReference>
<dbReference type="KEGG" id="mri:Mal4_12530"/>
<evidence type="ECO:0000313" key="2">
    <source>
        <dbReference type="Proteomes" id="UP000320496"/>
    </source>
</evidence>
<keyword evidence="2" id="KW-1185">Reference proteome</keyword>
<name>A0A517Z372_9PLAN</name>
<dbReference type="RefSeq" id="WP_197444148.1">
    <property type="nucleotide sequence ID" value="NZ_CP036275.1"/>
</dbReference>
<sequence>MPDPCDCTDREETVDAIRQGLADVDAGRVKPAREALKALAEEYGITTASG</sequence>
<reference evidence="1 2" key="1">
    <citation type="submission" date="2019-02" db="EMBL/GenBank/DDBJ databases">
        <title>Deep-cultivation of Planctomycetes and their phenomic and genomic characterization uncovers novel biology.</title>
        <authorList>
            <person name="Wiegand S."/>
            <person name="Jogler M."/>
            <person name="Boedeker C."/>
            <person name="Pinto D."/>
            <person name="Vollmers J."/>
            <person name="Rivas-Marin E."/>
            <person name="Kohn T."/>
            <person name="Peeters S.H."/>
            <person name="Heuer A."/>
            <person name="Rast P."/>
            <person name="Oberbeckmann S."/>
            <person name="Bunk B."/>
            <person name="Jeske O."/>
            <person name="Meyerdierks A."/>
            <person name="Storesund J.E."/>
            <person name="Kallscheuer N."/>
            <person name="Luecker S."/>
            <person name="Lage O.M."/>
            <person name="Pohl T."/>
            <person name="Merkel B.J."/>
            <person name="Hornburger P."/>
            <person name="Mueller R.-W."/>
            <person name="Bruemmer F."/>
            <person name="Labrenz M."/>
            <person name="Spormann A.M."/>
            <person name="Op den Camp H."/>
            <person name="Overmann J."/>
            <person name="Amann R."/>
            <person name="Jetten M.S.M."/>
            <person name="Mascher T."/>
            <person name="Medema M.H."/>
            <person name="Devos D.P."/>
            <person name="Kaster A.-K."/>
            <person name="Ovreas L."/>
            <person name="Rohde M."/>
            <person name="Galperin M.Y."/>
            <person name="Jogler C."/>
        </authorList>
    </citation>
    <scope>NUCLEOTIDE SEQUENCE [LARGE SCALE GENOMIC DNA]</scope>
    <source>
        <strain evidence="1 2">Mal4</strain>
    </source>
</reference>
<dbReference type="EMBL" id="CP036275">
    <property type="protein sequence ID" value="QDU36950.1"/>
    <property type="molecule type" value="Genomic_DNA"/>
</dbReference>
<proteinExistence type="predicted"/>
<protein>
    <submittedName>
        <fullName evidence="1">Uncharacterized protein</fullName>
    </submittedName>
</protein>
<organism evidence="1 2">
    <name type="scientific">Maioricimonas rarisocia</name>
    <dbReference type="NCBI Taxonomy" id="2528026"/>
    <lineage>
        <taxon>Bacteria</taxon>
        <taxon>Pseudomonadati</taxon>
        <taxon>Planctomycetota</taxon>
        <taxon>Planctomycetia</taxon>
        <taxon>Planctomycetales</taxon>
        <taxon>Planctomycetaceae</taxon>
        <taxon>Maioricimonas</taxon>
    </lineage>
</organism>
<evidence type="ECO:0000313" key="1">
    <source>
        <dbReference type="EMBL" id="QDU36950.1"/>
    </source>
</evidence>
<accession>A0A517Z372</accession>
<gene>
    <name evidence="1" type="ORF">Mal4_12530</name>
</gene>